<dbReference type="EMBL" id="CAKLCM010000003">
    <property type="protein sequence ID" value="CAH0529851.1"/>
    <property type="molecule type" value="Genomic_DNA"/>
</dbReference>
<dbReference type="Gene3D" id="2.60.40.1120">
    <property type="entry name" value="Carboxypeptidase-like, regulatory domain"/>
    <property type="match status" value="2"/>
</dbReference>
<dbReference type="InterPro" id="IPR008969">
    <property type="entry name" value="CarboxyPept-like_regulatory"/>
</dbReference>
<evidence type="ECO:0000256" key="1">
    <source>
        <dbReference type="SAM" id="MobiDB-lite"/>
    </source>
</evidence>
<feature type="compositionally biased region" description="Acidic residues" evidence="1">
    <location>
        <begin position="291"/>
        <end position="313"/>
    </location>
</feature>
<proteinExistence type="predicted"/>
<dbReference type="PROSITE" id="PS51257">
    <property type="entry name" value="PROKAR_LIPOPROTEIN"/>
    <property type="match status" value="1"/>
</dbReference>
<keyword evidence="3" id="KW-1185">Reference proteome</keyword>
<evidence type="ECO:0000313" key="2">
    <source>
        <dbReference type="EMBL" id="CAH0529851.1"/>
    </source>
</evidence>
<name>A0ABN8DKH5_9VIBR</name>
<dbReference type="Gene3D" id="2.60.120.430">
    <property type="entry name" value="Galactose-binding lectin"/>
    <property type="match status" value="2"/>
</dbReference>
<protein>
    <recommendedName>
        <fullName evidence="4">Carboxypeptidase regulatory-like domain-containing protein</fullName>
    </recommendedName>
</protein>
<accession>A0ABN8DKH5</accession>
<dbReference type="SUPFAM" id="SSF49464">
    <property type="entry name" value="Carboxypeptidase regulatory domain-like"/>
    <property type="match status" value="1"/>
</dbReference>
<dbReference type="SUPFAM" id="SSF49785">
    <property type="entry name" value="Galactose-binding domain-like"/>
    <property type="match status" value="3"/>
</dbReference>
<dbReference type="Pfam" id="PF13620">
    <property type="entry name" value="CarboxypepD_reg"/>
    <property type="match status" value="1"/>
</dbReference>
<organism evidence="2 3">
    <name type="scientific">Vibrio hippocampi</name>
    <dbReference type="NCBI Taxonomy" id="654686"/>
    <lineage>
        <taxon>Bacteria</taxon>
        <taxon>Pseudomonadati</taxon>
        <taxon>Pseudomonadota</taxon>
        <taxon>Gammaproteobacteria</taxon>
        <taxon>Vibrionales</taxon>
        <taxon>Vibrionaceae</taxon>
        <taxon>Vibrio</taxon>
    </lineage>
</organism>
<feature type="region of interest" description="Disordered" evidence="1">
    <location>
        <begin position="478"/>
        <end position="497"/>
    </location>
</feature>
<dbReference type="InterPro" id="IPR008979">
    <property type="entry name" value="Galactose-bd-like_sf"/>
</dbReference>
<dbReference type="InterPro" id="IPR013784">
    <property type="entry name" value="Carb-bd-like_fold"/>
</dbReference>
<feature type="region of interest" description="Disordered" evidence="1">
    <location>
        <begin position="289"/>
        <end position="323"/>
    </location>
</feature>
<comment type="caution">
    <text evidence="2">The sequence shown here is derived from an EMBL/GenBank/DDBJ whole genome shotgun (WGS) entry which is preliminary data.</text>
</comment>
<evidence type="ECO:0000313" key="3">
    <source>
        <dbReference type="Proteomes" id="UP000838160"/>
    </source>
</evidence>
<evidence type="ECO:0008006" key="4">
    <source>
        <dbReference type="Google" id="ProtNLM"/>
    </source>
</evidence>
<sequence length="897" mass="95588">MKHRRTLISAMVASALLVGCGDDPNSDNDGGGTNPPGSSMYTLSVTVVDEISNNKVEGADVIIDGETVTTDSDGLAEFELASGTYNVEVDEAEGYFNEYASVTVSGDKSVTYELEEYDESEAEGATASIAASDNGDALSFAYPEDTWGSGSAIAAGSDSNYSSLFEVTSGSDWGADNAAIAWGNEASDTINISQYTHVSFKVNPDSFTEDLSTMAITSSAVVTVSIQSATEETVEADYPLSSGTELEDGWIEMDIALPDFQDMTWLGLIFPGNGTIKITDVYFVEEREGTPDDDDVVEPDPDPDPTPDPDPEVGEPSVPSDNDAFIAYSGQEDTFTMGYWGDTWGSGTTYTELTDADYEKAFDLTPGTGWGASFAVLAWGNDDQDEVDVDSIDISDYTHARFKVKAESAETVEVSVQTIGAESKLEYSLSDGTTLANDWVEMEVALPGYTEMTWFGVSFSTEETVQLADVYFVAGEEDTTPPEVTEPATPAPTPADYGDDEVFSFYSDAYTSDGTIVNWSEDWWNAPTYSENSVDGDNIASFEVIADGGTSGIVLEQADVSAYKDWNFDLYVEEGATTVELKLVSVTGEARYTITPPITGEWTSYRLSMANDLTQGDTALNTTQLEKIGIQVWGEVGKSVHLDNIYFSGESSSFELSVTVVDSNGAPIAGAMVSVGDNSTTTDASGIATLTLTEGDQTVMVTADGYGSASFTETVDADVSTDITLDALEAAPTTAATDPTVDDSTAYALYSDALAVDRAPSNFVENWWNAPDFSEVTIAGNNTIQYQIISGGEEGGVAGISFGNPTNDGSYVDGSTFSKLHIDGYATAGIRLIKLQVVSSGGAYVVEFTPTTGEWTDLEIDLSAAGENFTPSELQQIGVQLWGTSSDSLYVDNIYFY</sequence>
<dbReference type="Proteomes" id="UP000838160">
    <property type="component" value="Unassembled WGS sequence"/>
</dbReference>
<gene>
    <name evidence="2" type="ORF">VHP8226_03607</name>
</gene>
<dbReference type="RefSeq" id="WP_237486411.1">
    <property type="nucleotide sequence ID" value="NZ_CAKLCM010000003.1"/>
</dbReference>
<dbReference type="SUPFAM" id="SSF49452">
    <property type="entry name" value="Starch-binding domain-like"/>
    <property type="match status" value="1"/>
</dbReference>
<reference evidence="2" key="1">
    <citation type="submission" date="2021-12" db="EMBL/GenBank/DDBJ databases">
        <authorList>
            <person name="Rodrigo-Torres L."/>
            <person name="Arahal R. D."/>
            <person name="Lucena T."/>
        </authorList>
    </citation>
    <scope>NUCLEOTIDE SEQUENCE</scope>
    <source>
        <strain evidence="2">CECT 8226</strain>
    </source>
</reference>